<dbReference type="EMBL" id="JAMYWD010000012">
    <property type="protein sequence ID" value="KAJ4950905.1"/>
    <property type="molecule type" value="Genomic_DNA"/>
</dbReference>
<dbReference type="AlphaFoldDB" id="A0A9Q0GR24"/>
<gene>
    <name evidence="1" type="ORF">NE237_027737</name>
</gene>
<keyword evidence="2" id="KW-1185">Reference proteome</keyword>
<comment type="caution">
    <text evidence="1">The sequence shown here is derived from an EMBL/GenBank/DDBJ whole genome shotgun (WGS) entry which is preliminary data.</text>
</comment>
<name>A0A9Q0GR24_9MAGN</name>
<protein>
    <submittedName>
        <fullName evidence="1">Uncharacterized protein</fullName>
    </submittedName>
</protein>
<proteinExistence type="predicted"/>
<sequence length="214" mass="24148">MGISLKHLAKELGEVVFEGRFLKQPLGQNSITGFGGFVPTPVNLRGFGFWNLSISLEVSPLAGIVTVPVQVQLPVQVVIALSNILGSCNNCELGHGLLLLLLEVLHKPFHNCGNICYSENRQDWGNNRACLIITTYRLRCLGRLTGRTPRSIPHDFEMPNPLSKCSNFVLSSKWYENENIWPVVTLRFGVEEHLHHVHHLHHHSIMRFDSSLWN</sequence>
<reference evidence="1" key="1">
    <citation type="journal article" date="2023" name="Plant J.">
        <title>The genome of the king protea, Protea cynaroides.</title>
        <authorList>
            <person name="Chang J."/>
            <person name="Duong T.A."/>
            <person name="Schoeman C."/>
            <person name="Ma X."/>
            <person name="Roodt D."/>
            <person name="Barker N."/>
            <person name="Li Z."/>
            <person name="Van de Peer Y."/>
            <person name="Mizrachi E."/>
        </authorList>
    </citation>
    <scope>NUCLEOTIDE SEQUENCE</scope>
    <source>
        <tissue evidence="1">Young leaves</tissue>
    </source>
</reference>
<accession>A0A9Q0GR24</accession>
<dbReference type="Proteomes" id="UP001141806">
    <property type="component" value="Unassembled WGS sequence"/>
</dbReference>
<evidence type="ECO:0000313" key="1">
    <source>
        <dbReference type="EMBL" id="KAJ4950905.1"/>
    </source>
</evidence>
<evidence type="ECO:0000313" key="2">
    <source>
        <dbReference type="Proteomes" id="UP001141806"/>
    </source>
</evidence>
<organism evidence="1 2">
    <name type="scientific">Protea cynaroides</name>
    <dbReference type="NCBI Taxonomy" id="273540"/>
    <lineage>
        <taxon>Eukaryota</taxon>
        <taxon>Viridiplantae</taxon>
        <taxon>Streptophyta</taxon>
        <taxon>Embryophyta</taxon>
        <taxon>Tracheophyta</taxon>
        <taxon>Spermatophyta</taxon>
        <taxon>Magnoliopsida</taxon>
        <taxon>Proteales</taxon>
        <taxon>Proteaceae</taxon>
        <taxon>Protea</taxon>
    </lineage>
</organism>